<reference evidence="2" key="1">
    <citation type="submission" date="2017-08" db="EMBL/GenBank/DDBJ databases">
        <authorList>
            <person name="Polle J.E."/>
            <person name="Barry K."/>
            <person name="Cushman J."/>
            <person name="Schmutz J."/>
            <person name="Tran D."/>
            <person name="Hathwaick L.T."/>
            <person name="Yim W.C."/>
            <person name="Jenkins J."/>
            <person name="Mckie-Krisberg Z.M."/>
            <person name="Prochnik S."/>
            <person name="Lindquist E."/>
            <person name="Dockter R.B."/>
            <person name="Adam C."/>
            <person name="Molina H."/>
            <person name="Bunkerborg J."/>
            <person name="Jin E."/>
            <person name="Buchheim M."/>
            <person name="Magnuson J."/>
        </authorList>
    </citation>
    <scope>NUCLEOTIDE SEQUENCE</scope>
    <source>
        <strain evidence="2">CCAP 19/18</strain>
    </source>
</reference>
<evidence type="ECO:0000256" key="1">
    <source>
        <dbReference type="SAM" id="MobiDB-lite"/>
    </source>
</evidence>
<protein>
    <submittedName>
        <fullName evidence="2">Uncharacterized protein</fullName>
    </submittedName>
</protein>
<feature type="region of interest" description="Disordered" evidence="1">
    <location>
        <begin position="202"/>
        <end position="283"/>
    </location>
</feature>
<accession>A0ABQ7GJC9</accession>
<evidence type="ECO:0000313" key="3">
    <source>
        <dbReference type="Proteomes" id="UP000815325"/>
    </source>
</evidence>
<dbReference type="EMBL" id="MU069742">
    <property type="protein sequence ID" value="KAF5834714.1"/>
    <property type="molecule type" value="Genomic_DNA"/>
</dbReference>
<feature type="compositionally biased region" description="Low complexity" evidence="1">
    <location>
        <begin position="644"/>
        <end position="653"/>
    </location>
</feature>
<feature type="compositionally biased region" description="Polar residues" evidence="1">
    <location>
        <begin position="480"/>
        <end position="495"/>
    </location>
</feature>
<dbReference type="Proteomes" id="UP000815325">
    <property type="component" value="Unassembled WGS sequence"/>
</dbReference>
<organism evidence="2 3">
    <name type="scientific">Dunaliella salina</name>
    <name type="common">Green alga</name>
    <name type="synonym">Protococcus salinus</name>
    <dbReference type="NCBI Taxonomy" id="3046"/>
    <lineage>
        <taxon>Eukaryota</taxon>
        <taxon>Viridiplantae</taxon>
        <taxon>Chlorophyta</taxon>
        <taxon>core chlorophytes</taxon>
        <taxon>Chlorophyceae</taxon>
        <taxon>CS clade</taxon>
        <taxon>Chlamydomonadales</taxon>
        <taxon>Dunaliellaceae</taxon>
        <taxon>Dunaliella</taxon>
    </lineage>
</organism>
<feature type="compositionally biased region" description="Low complexity" evidence="1">
    <location>
        <begin position="228"/>
        <end position="242"/>
    </location>
</feature>
<feature type="region of interest" description="Disordered" evidence="1">
    <location>
        <begin position="435"/>
        <end position="460"/>
    </location>
</feature>
<gene>
    <name evidence="2" type="ORF">DUNSADRAFT_8539</name>
</gene>
<comment type="caution">
    <text evidence="2">The sequence shown here is derived from an EMBL/GenBank/DDBJ whole genome shotgun (WGS) entry which is preliminary data.</text>
</comment>
<feature type="compositionally biased region" description="Low complexity" evidence="1">
    <location>
        <begin position="262"/>
        <end position="276"/>
    </location>
</feature>
<feature type="compositionally biased region" description="Low complexity" evidence="1">
    <location>
        <begin position="372"/>
        <end position="381"/>
    </location>
</feature>
<proteinExistence type="predicted"/>
<feature type="region of interest" description="Disordered" evidence="1">
    <location>
        <begin position="476"/>
        <end position="510"/>
    </location>
</feature>
<keyword evidence="3" id="KW-1185">Reference proteome</keyword>
<feature type="region of interest" description="Disordered" evidence="1">
    <location>
        <begin position="644"/>
        <end position="745"/>
    </location>
</feature>
<feature type="region of interest" description="Disordered" evidence="1">
    <location>
        <begin position="339"/>
        <end position="381"/>
    </location>
</feature>
<evidence type="ECO:0000313" key="2">
    <source>
        <dbReference type="EMBL" id="KAF5834714.1"/>
    </source>
</evidence>
<sequence length="1099" mass="114858">MLQPCGTISRSSAENGELCCRCVGVPLACAGGDGKHLAALCREQQKNVVVAGVLAITRNTKLSLQGGGHAGLPRPLLDTFTTSHFWYNIRSQPLAWAFSPMCLPPSFPPLPLAHPTPPLPGSPQTSPRAILFHLTASNPGTAAGFTLLIISASAKLLPLAILKAIPVPQYALSLPPSSPFTAGTACREEELRVAGKGACAAPAATGSVASKDVAQDAGTDQAASQKVQLQQHLQQQQQQQQQESDQVLPPPQQQHKSDQASPPQLQPQLQQQEQQQTPGRFVSSTSGMEYVHSKAELEILAALAWCKHRIAWEHLLLQLQALRMEYVEVLNPARVASVPEHARPPSSCIPPAHSNPSPLKSCPQAHLQNPDQYSASSTQYSSSTPCSQRFPTLSLLSVGAASPLPLTSRRPPHLSPQTVGVTSVDVTLTAPAHATHLRKPQKQQHHQHQHQHQQSQQQQEPLELVATLRGCFFDSSSSSRADGTGSNHKPLQPSVQHPHIPESPPQQSCPAPLLQQQMPQLVEPFSTLYQQPHGQHYCHRRRRRHRGQSCALGPLSAQHCHSPQPGVLCLSYSLTGGQTAADLAADIVAIANTQAFLASLEALAPPTEAGQQPNGANQQGCLRMVSAAHPHACLCPLPPPTAPAAAGAAAGAPQDSHDKAHGLPLSCDAHDLQGSQTGVPADAENGRAAKRPCTGRGVESGVGGTPNGPLQQSVAPECLANGDFRDSGQAQRPLGPASHQDGAAVGAGAHTADLSWHSPLHGTVGLTGYGPAFAVLRFSSGTCGEGATVATGTGGRGSTQQQQQQDEGDVELELLVHWRQRGCFPEFGGGAAEGVALGRRGGRGRLRGARNDADSSSSSCTAGQVQCCVVPVLTRPSMRALPAWMRAAPPLGLRAAATPAQLAAWVHTLSAAGPVAELASALAEWVDAGATGKVLDALASCAKPMCMAATWAAGGGAVEQGADQPQAVGSGACLQGQVVHVPGYGPYQHRMLVPQACSKGSGPESLAAVTYLCIQMVCTAEGRTWLCVWVEGAAAATPAALQSVQAQLSTATGYHVVHPAGGQNKQLWVLVPNAAVQEVLSLCAKAWGSVPQTSNSMRS</sequence>
<name>A0ABQ7GJC9_DUNSA</name>
<feature type="compositionally biased region" description="Basic residues" evidence="1">
    <location>
        <begin position="435"/>
        <end position="451"/>
    </location>
</feature>